<dbReference type="EMBL" id="CP012333">
    <property type="protein sequence ID" value="AKV01574.1"/>
    <property type="molecule type" value="Genomic_DNA"/>
</dbReference>
<dbReference type="RefSeq" id="WP_146652648.1">
    <property type="nucleotide sequence ID" value="NZ_CP012333.1"/>
</dbReference>
<organism evidence="3 4">
    <name type="scientific">Labilithrix luteola</name>
    <dbReference type="NCBI Taxonomy" id="1391654"/>
    <lineage>
        <taxon>Bacteria</taxon>
        <taxon>Pseudomonadati</taxon>
        <taxon>Myxococcota</taxon>
        <taxon>Polyangia</taxon>
        <taxon>Polyangiales</taxon>
        <taxon>Labilitrichaceae</taxon>
        <taxon>Labilithrix</taxon>
    </lineage>
</organism>
<name>A0A0K1Q772_9BACT</name>
<reference evidence="3 4" key="1">
    <citation type="submission" date="2015-08" db="EMBL/GenBank/DDBJ databases">
        <authorList>
            <person name="Babu N.S."/>
            <person name="Beckwith C.J."/>
            <person name="Beseler K.G."/>
            <person name="Brison A."/>
            <person name="Carone J.V."/>
            <person name="Caskin T.P."/>
            <person name="Diamond M."/>
            <person name="Durham M.E."/>
            <person name="Foxe J.M."/>
            <person name="Go M."/>
            <person name="Henderson B.A."/>
            <person name="Jones I.B."/>
            <person name="McGettigan J.A."/>
            <person name="Micheletti S.J."/>
            <person name="Nasrallah M.E."/>
            <person name="Ortiz D."/>
            <person name="Piller C.R."/>
            <person name="Privatt S.R."/>
            <person name="Schneider S.L."/>
            <person name="Sharp S."/>
            <person name="Smith T.C."/>
            <person name="Stanton J.D."/>
            <person name="Ullery H.E."/>
            <person name="Wilson R.J."/>
            <person name="Serrano M.G."/>
            <person name="Buck G."/>
            <person name="Lee V."/>
            <person name="Wang Y."/>
            <person name="Carvalho R."/>
            <person name="Voegtly L."/>
            <person name="Shi R."/>
            <person name="Duckworth R."/>
            <person name="Johnson A."/>
            <person name="Loviza R."/>
            <person name="Walstead R."/>
            <person name="Shah Z."/>
            <person name="Kiflezghi M."/>
            <person name="Wade K."/>
            <person name="Ball S.L."/>
            <person name="Bradley K.W."/>
            <person name="Asai D.J."/>
            <person name="Bowman C.A."/>
            <person name="Russell D.A."/>
            <person name="Pope W.H."/>
            <person name="Jacobs-Sera D."/>
            <person name="Hendrix R.W."/>
            <person name="Hatfull G.F."/>
        </authorList>
    </citation>
    <scope>NUCLEOTIDE SEQUENCE [LARGE SCALE GENOMIC DNA]</scope>
    <source>
        <strain evidence="3 4">DSM 27648</strain>
    </source>
</reference>
<dbReference type="Proteomes" id="UP000064967">
    <property type="component" value="Chromosome"/>
</dbReference>
<feature type="region of interest" description="Disordered" evidence="1">
    <location>
        <begin position="181"/>
        <end position="205"/>
    </location>
</feature>
<feature type="signal peptide" evidence="2">
    <location>
        <begin position="1"/>
        <end position="15"/>
    </location>
</feature>
<dbReference type="AlphaFoldDB" id="A0A0K1Q772"/>
<keyword evidence="2" id="KW-0732">Signal</keyword>
<protein>
    <recommendedName>
        <fullName evidence="5">Lipoprotein</fullName>
    </recommendedName>
</protein>
<dbReference type="KEGG" id="llu:AKJ09_08237"/>
<dbReference type="OrthoDB" id="1090891at2"/>
<keyword evidence="4" id="KW-1185">Reference proteome</keyword>
<dbReference type="PROSITE" id="PS51257">
    <property type="entry name" value="PROKAR_LIPOPROTEIN"/>
    <property type="match status" value="1"/>
</dbReference>
<evidence type="ECO:0000313" key="3">
    <source>
        <dbReference type="EMBL" id="AKV01574.1"/>
    </source>
</evidence>
<sequence>MRTAALFVASFAALASCDATNPDQGRDAKLQVTGGQFFREALPSAETGPAVRSVTVSPIVRAGANDRTCSGTVDASSTSVALSLIGDPGYWIVPTGVPDVAAPDFPTFAVRVGFASSLPAGRQTLVTRAVDGAGNFGPAFTRTIDVAPQGLPAGVLVVNLRWQNEADLDLHVVDPNGVEIDKHNVNSYEPPPPGSPPEPPGTEHVGGVLDFDSNAQCVQDGLRAENVVWAEAPPRGHYVVRVDTSSLCGAVTSSWRVEAFLEGRSLGAIQGLATDADTRFSHDRGAGVLALEFDVP</sequence>
<dbReference type="STRING" id="1391654.AKJ09_08237"/>
<feature type="chain" id="PRO_5013380028" description="Lipoprotein" evidence="2">
    <location>
        <begin position="16"/>
        <end position="296"/>
    </location>
</feature>
<evidence type="ECO:0000256" key="1">
    <source>
        <dbReference type="SAM" id="MobiDB-lite"/>
    </source>
</evidence>
<accession>A0A0K1Q772</accession>
<evidence type="ECO:0008006" key="5">
    <source>
        <dbReference type="Google" id="ProtNLM"/>
    </source>
</evidence>
<proteinExistence type="predicted"/>
<gene>
    <name evidence="3" type="ORF">AKJ09_08237</name>
</gene>
<evidence type="ECO:0000256" key="2">
    <source>
        <dbReference type="SAM" id="SignalP"/>
    </source>
</evidence>
<feature type="compositionally biased region" description="Pro residues" evidence="1">
    <location>
        <begin position="189"/>
        <end position="200"/>
    </location>
</feature>
<evidence type="ECO:0000313" key="4">
    <source>
        <dbReference type="Proteomes" id="UP000064967"/>
    </source>
</evidence>